<name>A0A9D1HMF4_9FIRM</name>
<feature type="domain" description="6-phosphogluconate dehydrogenase NADP-binding" evidence="5">
    <location>
        <begin position="3"/>
        <end position="160"/>
    </location>
</feature>
<dbReference type="GO" id="GO:0051287">
    <property type="term" value="F:NAD binding"/>
    <property type="evidence" value="ECO:0007669"/>
    <property type="project" value="InterPro"/>
</dbReference>
<dbReference type="InterPro" id="IPR036291">
    <property type="entry name" value="NAD(P)-bd_dom_sf"/>
</dbReference>
<feature type="domain" description="3-hydroxyisobutyrate dehydrogenase-like NAD-binding" evidence="6">
    <location>
        <begin position="165"/>
        <end position="285"/>
    </location>
</feature>
<organism evidence="7 8">
    <name type="scientific">Candidatus Fimiplasma intestinipullorum</name>
    <dbReference type="NCBI Taxonomy" id="2840825"/>
    <lineage>
        <taxon>Bacteria</taxon>
        <taxon>Bacillati</taxon>
        <taxon>Bacillota</taxon>
        <taxon>Clostridia</taxon>
        <taxon>Eubacteriales</taxon>
        <taxon>Candidatus Fimiplasma</taxon>
    </lineage>
</organism>
<dbReference type="Pfam" id="PF14833">
    <property type="entry name" value="NAD_binding_11"/>
    <property type="match status" value="1"/>
</dbReference>
<dbReference type="EMBL" id="DVMJ01000025">
    <property type="protein sequence ID" value="HIU13116.1"/>
    <property type="molecule type" value="Genomic_DNA"/>
</dbReference>
<dbReference type="Proteomes" id="UP000824175">
    <property type="component" value="Unassembled WGS sequence"/>
</dbReference>
<dbReference type="PANTHER" id="PTHR43060:SF15">
    <property type="entry name" value="3-HYDROXYISOBUTYRATE DEHYDROGENASE-LIKE 1, MITOCHONDRIAL-RELATED"/>
    <property type="match status" value="1"/>
</dbReference>
<dbReference type="PIRSF" id="PIRSF000103">
    <property type="entry name" value="HIBADH"/>
    <property type="match status" value="1"/>
</dbReference>
<feature type="active site" evidence="4">
    <location>
        <position position="171"/>
    </location>
</feature>
<evidence type="ECO:0000256" key="1">
    <source>
        <dbReference type="ARBA" id="ARBA00009080"/>
    </source>
</evidence>
<evidence type="ECO:0000259" key="6">
    <source>
        <dbReference type="Pfam" id="PF14833"/>
    </source>
</evidence>
<comment type="similarity">
    <text evidence="1">Belongs to the HIBADH-related family.</text>
</comment>
<dbReference type="SUPFAM" id="SSF51735">
    <property type="entry name" value="NAD(P)-binding Rossmann-fold domains"/>
    <property type="match status" value="1"/>
</dbReference>
<dbReference type="InterPro" id="IPR029154">
    <property type="entry name" value="HIBADH-like_NADP-bd"/>
</dbReference>
<dbReference type="InterPro" id="IPR006115">
    <property type="entry name" value="6PGDH_NADP-bd"/>
</dbReference>
<gene>
    <name evidence="7" type="ORF">IAD15_03500</name>
</gene>
<evidence type="ECO:0000313" key="7">
    <source>
        <dbReference type="EMBL" id="HIU13116.1"/>
    </source>
</evidence>
<evidence type="ECO:0000256" key="3">
    <source>
        <dbReference type="ARBA" id="ARBA00023027"/>
    </source>
</evidence>
<reference evidence="7" key="1">
    <citation type="submission" date="2020-10" db="EMBL/GenBank/DDBJ databases">
        <authorList>
            <person name="Gilroy R."/>
        </authorList>
    </citation>
    <scope>NUCLEOTIDE SEQUENCE</scope>
    <source>
        <strain evidence="7">CHK195-11698</strain>
    </source>
</reference>
<reference evidence="7" key="2">
    <citation type="journal article" date="2021" name="PeerJ">
        <title>Extensive microbial diversity within the chicken gut microbiome revealed by metagenomics and culture.</title>
        <authorList>
            <person name="Gilroy R."/>
            <person name="Ravi A."/>
            <person name="Getino M."/>
            <person name="Pursley I."/>
            <person name="Horton D.L."/>
            <person name="Alikhan N.F."/>
            <person name="Baker D."/>
            <person name="Gharbi K."/>
            <person name="Hall N."/>
            <person name="Watson M."/>
            <person name="Adriaenssens E.M."/>
            <person name="Foster-Nyarko E."/>
            <person name="Jarju S."/>
            <person name="Secka A."/>
            <person name="Antonio M."/>
            <person name="Oren A."/>
            <person name="Chaudhuri R.R."/>
            <person name="La Ragione R."/>
            <person name="Hildebrand F."/>
            <person name="Pallen M.J."/>
        </authorList>
    </citation>
    <scope>NUCLEOTIDE SEQUENCE</scope>
    <source>
        <strain evidence="7">CHK195-11698</strain>
    </source>
</reference>
<dbReference type="InterPro" id="IPR013328">
    <property type="entry name" value="6PGD_dom2"/>
</dbReference>
<dbReference type="Pfam" id="PF03446">
    <property type="entry name" value="NAD_binding_2"/>
    <property type="match status" value="1"/>
</dbReference>
<keyword evidence="3" id="KW-0520">NAD</keyword>
<dbReference type="AlphaFoldDB" id="A0A9D1HMF4"/>
<dbReference type="Gene3D" id="1.10.1040.10">
    <property type="entry name" value="N-(1-d-carboxylethyl)-l-norvaline Dehydrogenase, domain 2"/>
    <property type="match status" value="1"/>
</dbReference>
<sequence>MKKIGFIGVGVMGKAMVRNLIKHGFDVTIYTRTKAKVEDLIAEGVPFVADVKTCTQDQDVVITMVGYPSDVKEVYFGKEGIIENAKAGAILIDMTTSSPDLAKDITKEAKAHQLESLDAPVSGGDTGARNGTLAIMVGGSKDAYEKVLPVFQAMGQNIVYEGQAGAGQHTKMANQIALAGAVAGVVEAMTYAKQAGLDVKTMLDTISTGAAGSWQMSNTAPRMLSGDMNPGFYIKHMIKDLKIAIDQADQNGLDLEVLDTVKDMYEDLADRGMEDLGTQALIHYYDDKAR</sequence>
<evidence type="ECO:0000256" key="4">
    <source>
        <dbReference type="PIRSR" id="PIRSR000103-1"/>
    </source>
</evidence>
<evidence type="ECO:0000259" key="5">
    <source>
        <dbReference type="Pfam" id="PF03446"/>
    </source>
</evidence>
<dbReference type="Gene3D" id="3.40.50.720">
    <property type="entry name" value="NAD(P)-binding Rossmann-like Domain"/>
    <property type="match status" value="1"/>
</dbReference>
<comment type="caution">
    <text evidence="7">The sequence shown here is derived from an EMBL/GenBank/DDBJ whole genome shotgun (WGS) entry which is preliminary data.</text>
</comment>
<protein>
    <submittedName>
        <fullName evidence="7">NAD(P)-dependent oxidoreductase</fullName>
    </submittedName>
</protein>
<keyword evidence="2" id="KW-0560">Oxidoreductase</keyword>
<evidence type="ECO:0000256" key="2">
    <source>
        <dbReference type="ARBA" id="ARBA00023002"/>
    </source>
</evidence>
<proteinExistence type="inferred from homology"/>
<dbReference type="GO" id="GO:0050661">
    <property type="term" value="F:NADP binding"/>
    <property type="evidence" value="ECO:0007669"/>
    <property type="project" value="InterPro"/>
</dbReference>
<dbReference type="PANTHER" id="PTHR43060">
    <property type="entry name" value="3-HYDROXYISOBUTYRATE DEHYDROGENASE-LIKE 1, MITOCHONDRIAL-RELATED"/>
    <property type="match status" value="1"/>
</dbReference>
<dbReference type="InterPro" id="IPR015815">
    <property type="entry name" value="HIBADH-related"/>
</dbReference>
<dbReference type="GO" id="GO:0016491">
    <property type="term" value="F:oxidoreductase activity"/>
    <property type="evidence" value="ECO:0007669"/>
    <property type="project" value="UniProtKB-KW"/>
</dbReference>
<accession>A0A9D1HMF4</accession>
<dbReference type="InterPro" id="IPR008927">
    <property type="entry name" value="6-PGluconate_DH-like_C_sf"/>
</dbReference>
<evidence type="ECO:0000313" key="8">
    <source>
        <dbReference type="Proteomes" id="UP000824175"/>
    </source>
</evidence>
<dbReference type="SUPFAM" id="SSF48179">
    <property type="entry name" value="6-phosphogluconate dehydrogenase C-terminal domain-like"/>
    <property type="match status" value="1"/>
</dbReference>